<dbReference type="Proteomes" id="UP000007054">
    <property type="component" value="Chromosome"/>
</dbReference>
<dbReference type="HOGENOM" id="CLU_2938971_0_0_9"/>
<keyword evidence="2" id="KW-1185">Reference proteome</keyword>
<proteinExistence type="predicted"/>
<evidence type="ECO:0000313" key="1">
    <source>
        <dbReference type="EMBL" id="CBL16681.1"/>
    </source>
</evidence>
<accession>D4LAN6</accession>
<sequence length="60" mass="6941">MESGRLESDRNINGRSFRFIPPKRLRMVPFHSVTSDLIYDEFSLNWAKITVTLPMGNVTV</sequence>
<dbReference type="STRING" id="213810.RUM_04500"/>
<organism evidence="1 2">
    <name type="scientific">Ruminococcus champanellensis (strain DSM 18848 / JCM 17042 / KCTC 15320 / 18P13)</name>
    <dbReference type="NCBI Taxonomy" id="213810"/>
    <lineage>
        <taxon>Bacteria</taxon>
        <taxon>Bacillati</taxon>
        <taxon>Bacillota</taxon>
        <taxon>Clostridia</taxon>
        <taxon>Eubacteriales</taxon>
        <taxon>Oscillospiraceae</taxon>
        <taxon>Ruminococcus</taxon>
    </lineage>
</organism>
<dbReference type="KEGG" id="rch:RUM_04500"/>
<gene>
    <name evidence="1" type="ordered locus">RUM_04500</name>
</gene>
<reference evidence="1" key="1">
    <citation type="submission" date="2010-03" db="EMBL/GenBank/DDBJ databases">
        <title>The genome sequence of Ruminococcus sp. 18P13.</title>
        <authorList>
            <consortium name="metaHIT consortium -- http://www.metahit.eu/"/>
            <person name="Pajon A."/>
            <person name="Turner K."/>
            <person name="Parkhill J."/>
            <person name="Bernalier A."/>
        </authorList>
    </citation>
    <scope>NUCLEOTIDE SEQUENCE [LARGE SCALE GENOMIC DNA]</scope>
    <source>
        <strain evidence="1">Type strain: 18P13</strain>
    </source>
</reference>
<dbReference type="AlphaFoldDB" id="D4LAN6"/>
<evidence type="ECO:0000313" key="2">
    <source>
        <dbReference type="Proteomes" id="UP000007054"/>
    </source>
</evidence>
<dbReference type="EMBL" id="FP929052">
    <property type="protein sequence ID" value="CBL16681.1"/>
    <property type="molecule type" value="Genomic_DNA"/>
</dbReference>
<protein>
    <submittedName>
        <fullName evidence="1">Uncharacterized protein</fullName>
    </submittedName>
</protein>
<dbReference type="BioCyc" id="RCHA213810:RUM_RS02180-MONOMER"/>
<name>D4LAN6_RUMC1</name>
<reference evidence="1" key="2">
    <citation type="submission" date="2010-03" db="EMBL/GenBank/DDBJ databases">
        <authorList>
            <person name="Pajon A."/>
        </authorList>
    </citation>
    <scope>NUCLEOTIDE SEQUENCE</scope>
    <source>
        <strain evidence="1">Type strain: 18P13</strain>
    </source>
</reference>